<dbReference type="EMBL" id="HBHW01029553">
    <property type="protein sequence ID" value="CAE0054884.1"/>
    <property type="molecule type" value="Transcribed_RNA"/>
</dbReference>
<feature type="domain" description="Protein root UVB sensitive/RUS" evidence="2">
    <location>
        <begin position="205"/>
        <end position="440"/>
    </location>
</feature>
<dbReference type="PANTHER" id="PTHR12770:SF22">
    <property type="entry name" value="PROTEIN ROOT UVB SENSITIVE 1, CHLOROPLASTIC"/>
    <property type="match status" value="1"/>
</dbReference>
<evidence type="ECO:0000259" key="2">
    <source>
        <dbReference type="Pfam" id="PF04884"/>
    </source>
</evidence>
<proteinExistence type="inferred from homology"/>
<protein>
    <recommendedName>
        <fullName evidence="2">Protein root UVB sensitive/RUS domain-containing protein</fullName>
    </recommendedName>
</protein>
<reference evidence="3" key="1">
    <citation type="submission" date="2021-01" db="EMBL/GenBank/DDBJ databases">
        <authorList>
            <person name="Corre E."/>
            <person name="Pelletier E."/>
            <person name="Niang G."/>
            <person name="Scheremetjew M."/>
            <person name="Finn R."/>
            <person name="Kale V."/>
            <person name="Holt S."/>
            <person name="Cochrane G."/>
            <person name="Meng A."/>
            <person name="Brown T."/>
            <person name="Cohen L."/>
        </authorList>
    </citation>
    <scope>NUCLEOTIDE SEQUENCE</scope>
    <source>
        <strain evidence="3">CCMP 769</strain>
    </source>
</reference>
<dbReference type="InterPro" id="IPR006968">
    <property type="entry name" value="RUS_fam"/>
</dbReference>
<evidence type="ECO:0000313" key="4">
    <source>
        <dbReference type="EMBL" id="CAE0054884.1"/>
    </source>
</evidence>
<sequence length="575" mass="62759">MFAFAPGLGHLGSRGNRIRANRVYDRKPGRAFALQRCGGGGTRVGQSGRERDGVVLVWWRPKCGGNMEALRRARLTGCEVQCVVVGTDVSGIVPPTPKVHRIAPTEVPATAILRICMTTGASEVFCASSDDLLLAREERLTRDFLLRYGRILHGVGGLQRNIPALASASTFPVVKEKLEDGTMIEYDDQDGKLKAIVHEDSRTLAEKFTDFVYGVYLPDGFPSSVTSDYFRFTQWRVLQNIASSVMAVISTEALLFGLGLGKTGSAVAAATAWVLKDGLGYMGKVLYGYLAGKQFDSDPKSWRVTSDAVEDLGGVLELLTPLFPGNFLLLASIANAMKGVAGMTGTATRHAIYKSLALRDNQGDIATKGESQGVTCKMIGLGLGIGVSTMIGQKYAVLLAAYSSFAVVHLLGNWQSMKCVQFSTINRQRGSIVMDSFMANEPIPTPYDVSHMERVVFPPWKKFNHHVVLGSSISQATPTTKILNEATDAFAKSPYLATSRKGRMFVVFREGATAEDVLSAYLMSQRYARNGNDLNEASNYAKKNTRRFITTIRKAGWKTESSVFLLNVLKNRSVW</sequence>
<dbReference type="AlphaFoldDB" id="A0A7S2ZYY9"/>
<dbReference type="Pfam" id="PF04884">
    <property type="entry name" value="UVB_sens_prot"/>
    <property type="match status" value="1"/>
</dbReference>
<evidence type="ECO:0000256" key="1">
    <source>
        <dbReference type="ARBA" id="ARBA00007558"/>
    </source>
</evidence>
<evidence type="ECO:0000313" key="3">
    <source>
        <dbReference type="EMBL" id="CAE0054881.1"/>
    </source>
</evidence>
<dbReference type="PANTHER" id="PTHR12770">
    <property type="entry name" value="RUS1 FAMILY PROTEIN C16ORF58"/>
    <property type="match status" value="1"/>
</dbReference>
<accession>A0A7S2ZYY9</accession>
<comment type="similarity">
    <text evidence="1">Belongs to the RUS1 family.</text>
</comment>
<name>A0A7S2ZYY9_9RHOD</name>
<dbReference type="InterPro" id="IPR054549">
    <property type="entry name" value="UVB_sens_RUS_dom"/>
</dbReference>
<gene>
    <name evidence="3" type="ORF">RMAR00112_LOCUS22910</name>
    <name evidence="4" type="ORF">RMAR00112_LOCUS22913</name>
</gene>
<dbReference type="EMBL" id="HBHW01029550">
    <property type="protein sequence ID" value="CAE0054881.1"/>
    <property type="molecule type" value="Transcribed_RNA"/>
</dbReference>
<organism evidence="3">
    <name type="scientific">Rhodosorus marinus</name>
    <dbReference type="NCBI Taxonomy" id="101924"/>
    <lineage>
        <taxon>Eukaryota</taxon>
        <taxon>Rhodophyta</taxon>
        <taxon>Stylonematophyceae</taxon>
        <taxon>Stylonematales</taxon>
        <taxon>Stylonemataceae</taxon>
        <taxon>Rhodosorus</taxon>
    </lineage>
</organism>